<dbReference type="AlphaFoldDB" id="A0A2Z6ZXV4"/>
<proteinExistence type="predicted"/>
<sequence>MSPRSMVCGKTKKQMSFYRPGDMDSLGFWGSMTSCSDSRSVEYLVGMRPSVSICPFRKRPTQCANDD</sequence>
<dbReference type="Proteomes" id="UP000250235">
    <property type="component" value="Unassembled WGS sequence"/>
</dbReference>
<name>A0A2Z6ZXV4_9LAMI</name>
<evidence type="ECO:0000313" key="2">
    <source>
        <dbReference type="Proteomes" id="UP000250235"/>
    </source>
</evidence>
<evidence type="ECO:0000313" key="1">
    <source>
        <dbReference type="EMBL" id="KZT75390.1"/>
    </source>
</evidence>
<keyword evidence="2" id="KW-1185">Reference proteome</keyword>
<dbReference type="PROSITE" id="PS51257">
    <property type="entry name" value="PROKAR_LIPOPROTEIN"/>
    <property type="match status" value="1"/>
</dbReference>
<accession>A0A2Z6ZXV4</accession>
<protein>
    <submittedName>
        <fullName evidence="1">Uncharacterized protein</fullName>
    </submittedName>
</protein>
<dbReference type="EMBL" id="KV255844">
    <property type="protein sequence ID" value="KZT75390.1"/>
    <property type="molecule type" value="Genomic_DNA"/>
</dbReference>
<gene>
    <name evidence="1" type="ORF">F511_47585</name>
</gene>
<reference evidence="1 2" key="1">
    <citation type="journal article" date="2015" name="Proc. Natl. Acad. Sci. U.S.A.">
        <title>The resurrection genome of Boea hygrometrica: A blueprint for survival of dehydration.</title>
        <authorList>
            <person name="Xiao L."/>
            <person name="Yang G."/>
            <person name="Zhang L."/>
            <person name="Yang X."/>
            <person name="Zhao S."/>
            <person name="Ji Z."/>
            <person name="Zhou Q."/>
            <person name="Hu M."/>
            <person name="Wang Y."/>
            <person name="Chen M."/>
            <person name="Xu Y."/>
            <person name="Jin H."/>
            <person name="Xiao X."/>
            <person name="Hu G."/>
            <person name="Bao F."/>
            <person name="Hu Y."/>
            <person name="Wan P."/>
            <person name="Li L."/>
            <person name="Deng X."/>
            <person name="Kuang T."/>
            <person name="Xiang C."/>
            <person name="Zhu J.K."/>
            <person name="Oliver M.J."/>
            <person name="He Y."/>
        </authorList>
    </citation>
    <scope>NUCLEOTIDE SEQUENCE [LARGE SCALE GENOMIC DNA]</scope>
    <source>
        <strain evidence="2">cv. XS01</strain>
    </source>
</reference>
<organism evidence="1 2">
    <name type="scientific">Dorcoceras hygrometricum</name>
    <dbReference type="NCBI Taxonomy" id="472368"/>
    <lineage>
        <taxon>Eukaryota</taxon>
        <taxon>Viridiplantae</taxon>
        <taxon>Streptophyta</taxon>
        <taxon>Embryophyta</taxon>
        <taxon>Tracheophyta</taxon>
        <taxon>Spermatophyta</taxon>
        <taxon>Magnoliopsida</taxon>
        <taxon>eudicotyledons</taxon>
        <taxon>Gunneridae</taxon>
        <taxon>Pentapetalae</taxon>
        <taxon>asterids</taxon>
        <taxon>lamiids</taxon>
        <taxon>Lamiales</taxon>
        <taxon>Gesneriaceae</taxon>
        <taxon>Didymocarpoideae</taxon>
        <taxon>Trichosporeae</taxon>
        <taxon>Loxocarpinae</taxon>
        <taxon>Dorcoceras</taxon>
    </lineage>
</organism>